<organism evidence="4 5">
    <name type="scientific">Trichocoleus desertorum GB2-A4</name>
    <dbReference type="NCBI Taxonomy" id="2933944"/>
    <lineage>
        <taxon>Bacteria</taxon>
        <taxon>Bacillati</taxon>
        <taxon>Cyanobacteriota</taxon>
        <taxon>Cyanophyceae</taxon>
        <taxon>Leptolyngbyales</taxon>
        <taxon>Trichocoleusaceae</taxon>
        <taxon>Trichocoleus</taxon>
    </lineage>
</organism>
<evidence type="ECO:0000313" key="5">
    <source>
        <dbReference type="Proteomes" id="UP001464891"/>
    </source>
</evidence>
<keyword evidence="2 4" id="KW-0378">Hydrolase</keyword>
<dbReference type="EC" id="3.4.16.4" evidence="4"/>
<comment type="caution">
    <text evidence="4">The sequence shown here is derived from an EMBL/GenBank/DDBJ whole genome shotgun (WGS) entry which is preliminary data.</text>
</comment>
<dbReference type="PANTHER" id="PTHR30023:SF0">
    <property type="entry name" value="PENICILLIN-SENSITIVE CARBOXYPEPTIDASE A"/>
    <property type="match status" value="1"/>
</dbReference>
<evidence type="ECO:0000256" key="3">
    <source>
        <dbReference type="SAM" id="SignalP"/>
    </source>
</evidence>
<dbReference type="PANTHER" id="PTHR30023">
    <property type="entry name" value="D-ALANYL-D-ALANINE CARBOXYPEPTIDASE"/>
    <property type="match status" value="1"/>
</dbReference>
<dbReference type="EMBL" id="JAMPKM010000006">
    <property type="protein sequence ID" value="MEP0817751.1"/>
    <property type="molecule type" value="Genomic_DNA"/>
</dbReference>
<evidence type="ECO:0000256" key="1">
    <source>
        <dbReference type="ARBA" id="ARBA00006096"/>
    </source>
</evidence>
<dbReference type="RefSeq" id="WP_190434434.1">
    <property type="nucleotide sequence ID" value="NZ_JAMPKM010000006.1"/>
</dbReference>
<keyword evidence="4" id="KW-0645">Protease</keyword>
<reference evidence="4 5" key="1">
    <citation type="submission" date="2022-04" db="EMBL/GenBank/DDBJ databases">
        <title>Positive selection, recombination, and allopatry shape intraspecific diversity of widespread and dominant cyanobacteria.</title>
        <authorList>
            <person name="Wei J."/>
            <person name="Shu W."/>
            <person name="Hu C."/>
        </authorList>
    </citation>
    <scope>NUCLEOTIDE SEQUENCE [LARGE SCALE GENOMIC DNA]</scope>
    <source>
        <strain evidence="4 5">GB2-A4</strain>
    </source>
</reference>
<comment type="similarity">
    <text evidence="1">Belongs to the peptidase S13 family.</text>
</comment>
<feature type="chain" id="PRO_5046199226" evidence="3">
    <location>
        <begin position="26"/>
        <end position="514"/>
    </location>
</feature>
<dbReference type="NCBIfam" id="TIGR00666">
    <property type="entry name" value="PBP4"/>
    <property type="match status" value="1"/>
</dbReference>
<evidence type="ECO:0000256" key="2">
    <source>
        <dbReference type="ARBA" id="ARBA00022801"/>
    </source>
</evidence>
<evidence type="ECO:0000313" key="4">
    <source>
        <dbReference type="EMBL" id="MEP0817751.1"/>
    </source>
</evidence>
<dbReference type="InterPro" id="IPR000667">
    <property type="entry name" value="Peptidase_S13"/>
</dbReference>
<keyword evidence="3" id="KW-0732">Signal</keyword>
<protein>
    <submittedName>
        <fullName evidence="4">D-alanyl-D-alanine carboxypeptidase/D-alanyl-D-alanine-endopeptidase</fullName>
        <ecNumber evidence="4">3.4.16.4</ecNumber>
    </submittedName>
</protein>
<feature type="signal peptide" evidence="3">
    <location>
        <begin position="1"/>
        <end position="25"/>
    </location>
</feature>
<proteinExistence type="inferred from homology"/>
<dbReference type="GO" id="GO:0009002">
    <property type="term" value="F:serine-type D-Ala-D-Ala carboxypeptidase activity"/>
    <property type="evidence" value="ECO:0007669"/>
    <property type="project" value="UniProtKB-EC"/>
</dbReference>
<keyword evidence="5" id="KW-1185">Reference proteome</keyword>
<accession>A0ABV0J7J1</accession>
<dbReference type="Pfam" id="PF02113">
    <property type="entry name" value="Peptidase_S13"/>
    <property type="match status" value="1"/>
</dbReference>
<sequence length="514" mass="55567">MPITLRKSIASLLCFFALGTVGVGAQPKAGLATPGNATPAPICPTQLDSAIAQILQSVSSTNRSAFARARWGILIQTLASTNAPRETLYAQDSDRYFLPASNAKLLTTAVALHQLTPQFRIRTSVYQVKSQGKVNLRIVGRGDPSLTDQELSILAQQLRRQGIQSVDQLLGDESYFRGPVPNPQWEWGDIQAGYGAPVNSLILNQNAVGLQLWPQAVGQPLRVQWDDPAEARRWRINNQSVTVKDTEDEFVEVGRDLSQPLLRVQGQLRVGGPPEPVAVAIAEPSQNFLRRFQRALAAQQIRVGQTLVTHTPTTRAETEIAAIASPPLSTLLIETNRESNNLYAEAILRTLGANAGANLEQAADLSTAEQGLAVVQQTLTKLEVEPDSYVLADGSGLSRHNLVSPAALVQTLQASAQLPEAKIYRASLPVAGVSGTLQNRFRDTPVQGRLQAKTGTLSGIAALSGYLNPPQYQPLVFSIIVNHSNQPASTLRQTIDEIVLTLTRLRPCGRNSSF</sequence>
<dbReference type="Gene3D" id="3.50.80.20">
    <property type="entry name" value="D-Ala-D-Ala carboxypeptidase C, peptidase S13"/>
    <property type="match status" value="1"/>
</dbReference>
<dbReference type="PRINTS" id="PR00922">
    <property type="entry name" value="DADACBPTASE3"/>
</dbReference>
<dbReference type="SUPFAM" id="SSF56601">
    <property type="entry name" value="beta-lactamase/transpeptidase-like"/>
    <property type="match status" value="1"/>
</dbReference>
<name>A0ABV0J7J1_9CYAN</name>
<dbReference type="Gene3D" id="3.40.710.10">
    <property type="entry name" value="DD-peptidase/beta-lactamase superfamily"/>
    <property type="match status" value="2"/>
</dbReference>
<dbReference type="Proteomes" id="UP001464891">
    <property type="component" value="Unassembled WGS sequence"/>
</dbReference>
<keyword evidence="4" id="KW-0121">Carboxypeptidase</keyword>
<gene>
    <name evidence="4" type="primary">dacB</name>
    <name evidence="4" type="ORF">NC998_11670</name>
</gene>
<dbReference type="InterPro" id="IPR012338">
    <property type="entry name" value="Beta-lactam/transpept-like"/>
</dbReference>